<evidence type="ECO:0000256" key="1">
    <source>
        <dbReference type="ARBA" id="ARBA00006196"/>
    </source>
</evidence>
<comment type="similarity">
    <text evidence="1">Belongs to the TRIAP1/MDM35 family.</text>
</comment>
<dbReference type="OrthoDB" id="19091at2759"/>
<evidence type="ECO:0000313" key="3">
    <source>
        <dbReference type="EMBL" id="CAA0397321.1"/>
    </source>
</evidence>
<organism evidence="3 4">
    <name type="scientific">Arabidopsis thaliana</name>
    <name type="common">Mouse-ear cress</name>
    <dbReference type="NCBI Taxonomy" id="3702"/>
    <lineage>
        <taxon>Eukaryota</taxon>
        <taxon>Viridiplantae</taxon>
        <taxon>Streptophyta</taxon>
        <taxon>Embryophyta</taxon>
        <taxon>Tracheophyta</taxon>
        <taxon>Spermatophyta</taxon>
        <taxon>Magnoliopsida</taxon>
        <taxon>eudicotyledons</taxon>
        <taxon>Gunneridae</taxon>
        <taxon>Pentapetalae</taxon>
        <taxon>rosids</taxon>
        <taxon>malvids</taxon>
        <taxon>Brassicales</taxon>
        <taxon>Brassicaceae</taxon>
        <taxon>Camelineae</taxon>
        <taxon>Arabidopsis</taxon>
    </lineage>
</organism>
<keyword evidence="2" id="KW-1015">Disulfide bond</keyword>
<evidence type="ECO:0000256" key="2">
    <source>
        <dbReference type="ARBA" id="ARBA00023157"/>
    </source>
</evidence>
<name>A0A5S9XY49_ARATH</name>
<dbReference type="PANTHER" id="PTHR46403:SF1">
    <property type="entry name" value="TP53-REGULATED INHIBITOR OF APOPTOSIS 1"/>
    <property type="match status" value="1"/>
</dbReference>
<accession>A0A5S9XY49</accession>
<reference evidence="3 4" key="1">
    <citation type="submission" date="2019-12" db="EMBL/GenBank/DDBJ databases">
        <authorList>
            <person name="Jiao W.-B."/>
            <person name="Schneeberger K."/>
        </authorList>
    </citation>
    <scope>NUCLEOTIDE SEQUENCE [LARGE SCALE GENOMIC DNA]</scope>
    <source>
        <strain evidence="4">cv. C24</strain>
    </source>
</reference>
<evidence type="ECO:0000313" key="4">
    <source>
        <dbReference type="Proteomes" id="UP000434276"/>
    </source>
</evidence>
<dbReference type="InterPro" id="IPR007918">
    <property type="entry name" value="MDM35_apoptosis"/>
</dbReference>
<gene>
    <name evidence="3" type="ORF">C24_LOCUS20027</name>
</gene>
<dbReference type="AlphaFoldDB" id="A0A5S9XY49"/>
<sequence>MFHVASSGRVFKFTVSELDERLSISENLRLYGISRFNQIQDRWIFRVAKVGQSISGDCNDNGLIEEKRFNFSSLLYFSLRRFAKRLPQLLQQGFHFWSFERWYSEKFVKGQWDKEECVAEWKKYRDCLSENLDGKLLTRILEVDGELNPTKQDADSKESSS</sequence>
<dbReference type="PANTHER" id="PTHR46403">
    <property type="entry name" value="TP53-REGULATED INHIBITOR OF APOPTOSIS 1"/>
    <property type="match status" value="1"/>
</dbReference>
<dbReference type="EMBL" id="CACSHJ010000095">
    <property type="protein sequence ID" value="CAA0397321.1"/>
    <property type="molecule type" value="Genomic_DNA"/>
</dbReference>
<dbReference type="Proteomes" id="UP000434276">
    <property type="component" value="Unassembled WGS sequence"/>
</dbReference>
<dbReference type="Pfam" id="PF05254">
    <property type="entry name" value="UPF0203"/>
    <property type="match status" value="1"/>
</dbReference>
<dbReference type="ExpressionAtlas" id="A0A5S9XY49">
    <property type="expression patterns" value="baseline and differential"/>
</dbReference>
<proteinExistence type="inferred from homology"/>
<protein>
    <submittedName>
        <fullName evidence="3">Uncharacterized protein</fullName>
    </submittedName>
</protein>